<reference evidence="2" key="1">
    <citation type="submission" date="2020-11" db="EMBL/GenBank/DDBJ databases">
        <authorList>
            <person name="Tran Van P."/>
        </authorList>
    </citation>
    <scope>NUCLEOTIDE SEQUENCE</scope>
</reference>
<dbReference type="Proteomes" id="UP000759131">
    <property type="component" value="Unassembled WGS sequence"/>
</dbReference>
<accession>A0A7R9KWD4</accession>
<dbReference type="EMBL" id="OC862526">
    <property type="protein sequence ID" value="CAD7630308.1"/>
    <property type="molecule type" value="Genomic_DNA"/>
</dbReference>
<keyword evidence="1" id="KW-1133">Transmembrane helix</keyword>
<evidence type="ECO:0000256" key="1">
    <source>
        <dbReference type="SAM" id="Phobius"/>
    </source>
</evidence>
<keyword evidence="1" id="KW-0472">Membrane</keyword>
<evidence type="ECO:0000313" key="2">
    <source>
        <dbReference type="EMBL" id="CAD7630308.1"/>
    </source>
</evidence>
<feature type="transmembrane region" description="Helical" evidence="1">
    <location>
        <begin position="101"/>
        <end position="121"/>
    </location>
</feature>
<protein>
    <submittedName>
        <fullName evidence="2">Uncharacterized protein</fullName>
    </submittedName>
</protein>
<dbReference type="OrthoDB" id="10628352at2759"/>
<gene>
    <name evidence="2" type="ORF">OSB1V03_LOCUS10721</name>
</gene>
<sequence length="409" mass="45760">MHTCKGSQRILSLIITNYLDYQAINKYREQFILKSIEILLTWILLGASIAAYSTVWTHLSQIPVSPIGAVQDLISAIIGQSSRLGEMSALGLQRLRDNRQIMLFGLIYVWLLSSLILTKCLTEFLLNTYIPGKPVPLVDSVDELVRATHLTVFQSLDKRDINNTHKSEQFWKVNLRGEKGNQLFNNSILNNRPVHRVKMIGQGRAVYVSNTDKCEFMRALNPRAHTSTAPNKYGLYFNVHYVSRTYRRHQFMLNKLITCVEMGLDIREQAVVRLLNEYIGLTVTRSVSVSVAADDGYDNDDQGDHHQINLQKKLHLNKMNRLLTLALFMLVIGSIYCQYSGGGAGNGQQGGGGSMRDTASKVGQAAWGVAKTAAQMTPQGQAVMQAKNAYDGAKKVYNTYQNARGQQQG</sequence>
<name>A0A7R9KWD4_9ACAR</name>
<evidence type="ECO:0000313" key="3">
    <source>
        <dbReference type="Proteomes" id="UP000759131"/>
    </source>
</evidence>
<keyword evidence="3" id="KW-1185">Reference proteome</keyword>
<proteinExistence type="predicted"/>
<feature type="transmembrane region" description="Helical" evidence="1">
    <location>
        <begin position="36"/>
        <end position="56"/>
    </location>
</feature>
<keyword evidence="1" id="KW-0812">Transmembrane</keyword>
<dbReference type="EMBL" id="CAJPIZ010007951">
    <property type="protein sequence ID" value="CAG2110738.1"/>
    <property type="molecule type" value="Genomic_DNA"/>
</dbReference>
<organism evidence="2">
    <name type="scientific">Medioppia subpectinata</name>
    <dbReference type="NCBI Taxonomy" id="1979941"/>
    <lineage>
        <taxon>Eukaryota</taxon>
        <taxon>Metazoa</taxon>
        <taxon>Ecdysozoa</taxon>
        <taxon>Arthropoda</taxon>
        <taxon>Chelicerata</taxon>
        <taxon>Arachnida</taxon>
        <taxon>Acari</taxon>
        <taxon>Acariformes</taxon>
        <taxon>Sarcoptiformes</taxon>
        <taxon>Oribatida</taxon>
        <taxon>Brachypylina</taxon>
        <taxon>Oppioidea</taxon>
        <taxon>Oppiidae</taxon>
        <taxon>Medioppia</taxon>
    </lineage>
</organism>
<feature type="transmembrane region" description="Helical" evidence="1">
    <location>
        <begin position="322"/>
        <end position="341"/>
    </location>
</feature>
<dbReference type="AlphaFoldDB" id="A0A7R9KWD4"/>